<gene>
    <name evidence="2" type="ORF">Q4527_06880</name>
</gene>
<dbReference type="AlphaFoldDB" id="A0AAW7Z119"/>
<keyword evidence="1" id="KW-0732">Signal</keyword>
<evidence type="ECO:0000313" key="3">
    <source>
        <dbReference type="Proteomes" id="UP001170717"/>
    </source>
</evidence>
<evidence type="ECO:0008006" key="4">
    <source>
        <dbReference type="Google" id="ProtNLM"/>
    </source>
</evidence>
<dbReference type="EMBL" id="JAUOQI010000004">
    <property type="protein sequence ID" value="MDO6577109.1"/>
    <property type="molecule type" value="Genomic_DNA"/>
</dbReference>
<dbReference type="Proteomes" id="UP001170717">
    <property type="component" value="Unassembled WGS sequence"/>
</dbReference>
<comment type="caution">
    <text evidence="2">The sequence shown here is derived from an EMBL/GenBank/DDBJ whole genome shotgun (WGS) entry which is preliminary data.</text>
</comment>
<evidence type="ECO:0000256" key="1">
    <source>
        <dbReference type="SAM" id="SignalP"/>
    </source>
</evidence>
<accession>A0AAW7Z119</accession>
<sequence>MFKHGGMTKTSSVIRSSALCLVALGALSTQSACTFSHDPRAEAEKPVCVAVLTNKLNCENEPLAYSETNPHSDFDQQMLPVNQRKDMIESELEDNRRNR</sequence>
<feature type="chain" id="PRO_5043566618" description="Lipoprotein" evidence="1">
    <location>
        <begin position="32"/>
        <end position="99"/>
    </location>
</feature>
<dbReference type="GeneID" id="83258576"/>
<name>A0AAW7Z119_9ALTE</name>
<protein>
    <recommendedName>
        <fullName evidence="4">Lipoprotein</fullName>
    </recommendedName>
</protein>
<proteinExistence type="predicted"/>
<organism evidence="2 3">
    <name type="scientific">Alteromonas stellipolaris</name>
    <dbReference type="NCBI Taxonomy" id="233316"/>
    <lineage>
        <taxon>Bacteria</taxon>
        <taxon>Pseudomonadati</taxon>
        <taxon>Pseudomonadota</taxon>
        <taxon>Gammaproteobacteria</taxon>
        <taxon>Alteromonadales</taxon>
        <taxon>Alteromonadaceae</taxon>
        <taxon>Alteromonas/Salinimonas group</taxon>
        <taxon>Alteromonas</taxon>
    </lineage>
</organism>
<feature type="signal peptide" evidence="1">
    <location>
        <begin position="1"/>
        <end position="31"/>
    </location>
</feature>
<dbReference type="RefSeq" id="WP_061997681.1">
    <property type="nucleotide sequence ID" value="NZ_CP014322.1"/>
</dbReference>
<evidence type="ECO:0000313" key="2">
    <source>
        <dbReference type="EMBL" id="MDO6577109.1"/>
    </source>
</evidence>
<reference evidence="2" key="1">
    <citation type="submission" date="2023-07" db="EMBL/GenBank/DDBJ databases">
        <title>Genome content predicts the carbon catabolic preferences of heterotrophic bacteria.</title>
        <authorList>
            <person name="Gralka M."/>
        </authorList>
    </citation>
    <scope>NUCLEOTIDE SEQUENCE</scope>
    <source>
        <strain evidence="2">F2M12</strain>
    </source>
</reference>